<dbReference type="RefSeq" id="WP_177219366.1">
    <property type="nucleotide sequence ID" value="NZ_FOXH01000005.1"/>
</dbReference>
<evidence type="ECO:0000313" key="10">
    <source>
        <dbReference type="EMBL" id="SFP75012.1"/>
    </source>
</evidence>
<evidence type="ECO:0000256" key="2">
    <source>
        <dbReference type="ARBA" id="ARBA00022475"/>
    </source>
</evidence>
<dbReference type="GO" id="GO:0005886">
    <property type="term" value="C:plasma membrane"/>
    <property type="evidence" value="ECO:0007669"/>
    <property type="project" value="UniProtKB-SubCell"/>
</dbReference>
<evidence type="ECO:0000256" key="7">
    <source>
        <dbReference type="SAM" id="Phobius"/>
    </source>
</evidence>
<evidence type="ECO:0000256" key="1">
    <source>
        <dbReference type="ARBA" id="ARBA00004651"/>
    </source>
</evidence>
<evidence type="ECO:0000259" key="9">
    <source>
        <dbReference type="Pfam" id="PF12704"/>
    </source>
</evidence>
<evidence type="ECO:0000256" key="6">
    <source>
        <dbReference type="ARBA" id="ARBA00038076"/>
    </source>
</evidence>
<feature type="transmembrane region" description="Helical" evidence="7">
    <location>
        <begin position="462"/>
        <end position="486"/>
    </location>
</feature>
<keyword evidence="11" id="KW-1185">Reference proteome</keyword>
<feature type="transmembrane region" description="Helical" evidence="7">
    <location>
        <begin position="105"/>
        <end position="126"/>
    </location>
</feature>
<feature type="transmembrane region" description="Helical" evidence="7">
    <location>
        <begin position="807"/>
        <end position="827"/>
    </location>
</feature>
<sequence>MPGNTENPSQPPRWADRLLEWFCAPHLLEEIQGDLHEHFQRDSERFGYKTARWKYILNVSGFLRPFALKRKPDPYPSTSLFTQIMLSNYLKIALRNLIRNKVHSFINIFGLAAGMAVAMLIGLWIYDEMSFEKYNPNYDRIAQVKQNQTFNGSVETWPTMPLPMGEVLRSNYGSNFKHVVISSWPEQRFLTVGDKTITISGNYMERDAPQLMALKMVKGLKDGLKDPASIMLSESTAKAIFGEENPIDKVIKLENKTEVKVTGVYENVPRNSRFSNVSFIIPWKQKLIENKWMETMENPWGMNGFIVYVQIADNMDMTEVSGKIKEVKKNHIAPDEAKYKPEIFLHPMSKWHLYSEFKNGVNIGGGIEFVWLFGFIGFFVLLLACINFMNLSTARSEKRAKEVGIRKAVGSVRGQLIAQFFSESLLVVTFAFMLSLVLVQLILPFFNEVSGKKMLILWSNPIFWLLSVGFSIITGLISGSYPALYLSSFQPVKVLKGVFKAGRLAAVPRKVLVVVQFTVSVTLIIGTIIVFRQIQFAKNRPVGYNRDRLVVMQPLTKDIHNHFEAVREELKSTGAVTEMAESSGPMTAVWSTNGGFDWKGKDPNLACDFPTTSVSPYYGKTVGWQFKQGRDFSKEYATDSSAFVINEAAVKFMGLKNPIGEMIKWDNKRYKVIGVIKDMIVESPYQAVRPSLFNMADTHDSFIVFKLNPAKSAGEAIEKIENVHKKYAPGTPFDYKFVDEEFSHKFGEEERIGKLVTFFAALAIFISCLGLFGLASFMAEQRTKEIGIRKVLGATVLNLWSLLSKDFVLLVIVSFLIASPLAYYFMHNWLQKYDYRSEISWWIFAASGFGAMAIALLTVSYQAVKAALMNPVKSLKTE</sequence>
<dbReference type="PANTHER" id="PTHR30572">
    <property type="entry name" value="MEMBRANE COMPONENT OF TRANSPORTER-RELATED"/>
    <property type="match status" value="1"/>
</dbReference>
<evidence type="ECO:0000313" key="11">
    <source>
        <dbReference type="Proteomes" id="UP000199306"/>
    </source>
</evidence>
<feature type="transmembrane region" description="Helical" evidence="7">
    <location>
        <begin position="755"/>
        <end position="779"/>
    </location>
</feature>
<dbReference type="Pfam" id="PF12704">
    <property type="entry name" value="MacB_PCD"/>
    <property type="match status" value="2"/>
</dbReference>
<feature type="domain" description="MacB-like periplasmic core" evidence="9">
    <location>
        <begin position="104"/>
        <end position="326"/>
    </location>
</feature>
<feature type="domain" description="ABC3 transporter permease C-terminal" evidence="8">
    <location>
        <begin position="758"/>
        <end position="871"/>
    </location>
</feature>
<dbReference type="InterPro" id="IPR025857">
    <property type="entry name" value="MacB_PCD"/>
</dbReference>
<reference evidence="10 11" key="1">
    <citation type="submission" date="2016-10" db="EMBL/GenBank/DDBJ databases">
        <authorList>
            <person name="de Groot N.N."/>
        </authorList>
    </citation>
    <scope>NUCLEOTIDE SEQUENCE [LARGE SCALE GENOMIC DNA]</scope>
    <source>
        <strain evidence="11">E92,LMG 26720,CCM 7988</strain>
    </source>
</reference>
<dbReference type="PANTHER" id="PTHR30572:SF4">
    <property type="entry name" value="ABC TRANSPORTER PERMEASE YTRF"/>
    <property type="match status" value="1"/>
</dbReference>
<evidence type="ECO:0000256" key="4">
    <source>
        <dbReference type="ARBA" id="ARBA00022989"/>
    </source>
</evidence>
<evidence type="ECO:0000259" key="8">
    <source>
        <dbReference type="Pfam" id="PF02687"/>
    </source>
</evidence>
<comment type="similarity">
    <text evidence="6">Belongs to the ABC-4 integral membrane protein family.</text>
</comment>
<dbReference type="GO" id="GO:0022857">
    <property type="term" value="F:transmembrane transporter activity"/>
    <property type="evidence" value="ECO:0007669"/>
    <property type="project" value="TreeGrafter"/>
</dbReference>
<keyword evidence="2" id="KW-1003">Cell membrane</keyword>
<gene>
    <name evidence="10" type="ORF">SAMN04515674_105244</name>
</gene>
<proteinExistence type="inferred from homology"/>
<keyword evidence="3 7" id="KW-0812">Transmembrane</keyword>
<dbReference type="InterPro" id="IPR003838">
    <property type="entry name" value="ABC3_permease_C"/>
</dbReference>
<feature type="transmembrane region" description="Helical" evidence="7">
    <location>
        <begin position="369"/>
        <end position="391"/>
    </location>
</feature>
<feature type="transmembrane region" description="Helical" evidence="7">
    <location>
        <begin position="839"/>
        <end position="859"/>
    </location>
</feature>
<dbReference type="NCBIfam" id="NF038404">
    <property type="entry name" value="perm_prefix_2"/>
    <property type="match status" value="1"/>
</dbReference>
<feature type="domain" description="ABC3 transporter permease C-terminal" evidence="8">
    <location>
        <begin position="375"/>
        <end position="491"/>
    </location>
</feature>
<feature type="domain" description="MacB-like periplasmic core" evidence="9">
    <location>
        <begin position="519"/>
        <end position="722"/>
    </location>
</feature>
<dbReference type="InterPro" id="IPR047699">
    <property type="entry name" value="Permease_put_prefix"/>
</dbReference>
<keyword evidence="4 7" id="KW-1133">Transmembrane helix</keyword>
<evidence type="ECO:0000256" key="5">
    <source>
        <dbReference type="ARBA" id="ARBA00023136"/>
    </source>
</evidence>
<feature type="transmembrane region" description="Helical" evidence="7">
    <location>
        <begin position="416"/>
        <end position="442"/>
    </location>
</feature>
<name>A0A1I5SW58_9BACT</name>
<organism evidence="10 11">
    <name type="scientific">Pseudarcicella hirudinis</name>
    <dbReference type="NCBI Taxonomy" id="1079859"/>
    <lineage>
        <taxon>Bacteria</taxon>
        <taxon>Pseudomonadati</taxon>
        <taxon>Bacteroidota</taxon>
        <taxon>Cytophagia</taxon>
        <taxon>Cytophagales</taxon>
        <taxon>Flectobacillaceae</taxon>
        <taxon>Pseudarcicella</taxon>
    </lineage>
</organism>
<dbReference type="AlphaFoldDB" id="A0A1I5SW58"/>
<dbReference type="EMBL" id="FOXH01000005">
    <property type="protein sequence ID" value="SFP75012.1"/>
    <property type="molecule type" value="Genomic_DNA"/>
</dbReference>
<dbReference type="STRING" id="1079859.SAMN04515674_105244"/>
<feature type="transmembrane region" description="Helical" evidence="7">
    <location>
        <begin position="511"/>
        <end position="531"/>
    </location>
</feature>
<evidence type="ECO:0000256" key="3">
    <source>
        <dbReference type="ARBA" id="ARBA00022692"/>
    </source>
</evidence>
<dbReference type="InterPro" id="IPR050250">
    <property type="entry name" value="Macrolide_Exporter_MacB"/>
</dbReference>
<accession>A0A1I5SW58</accession>
<protein>
    <submittedName>
        <fullName evidence="10">ABC-type antimicrobial peptide transport system, permease component</fullName>
    </submittedName>
</protein>
<dbReference type="Pfam" id="PF02687">
    <property type="entry name" value="FtsX"/>
    <property type="match status" value="2"/>
</dbReference>
<keyword evidence="5 7" id="KW-0472">Membrane</keyword>
<dbReference type="Proteomes" id="UP000199306">
    <property type="component" value="Unassembled WGS sequence"/>
</dbReference>
<comment type="subcellular location">
    <subcellularLocation>
        <location evidence="1">Cell membrane</location>
        <topology evidence="1">Multi-pass membrane protein</topology>
    </subcellularLocation>
</comment>